<keyword evidence="2" id="KW-0813">Transport</keyword>
<name>A0A1I3WTS8_9HYPH</name>
<evidence type="ECO:0000259" key="9">
    <source>
        <dbReference type="PROSITE" id="PS50893"/>
    </source>
</evidence>
<dbReference type="Gene3D" id="3.40.50.300">
    <property type="entry name" value="P-loop containing nucleotide triphosphate hydrolases"/>
    <property type="match status" value="1"/>
</dbReference>
<dbReference type="GO" id="GO:0140359">
    <property type="term" value="F:ABC-type transporter activity"/>
    <property type="evidence" value="ECO:0007669"/>
    <property type="project" value="InterPro"/>
</dbReference>
<keyword evidence="5 11" id="KW-0067">ATP-binding</keyword>
<dbReference type="InterPro" id="IPR050835">
    <property type="entry name" value="ABC_transporter_sub-D"/>
</dbReference>
<feature type="transmembrane region" description="Helical" evidence="8">
    <location>
        <begin position="294"/>
        <end position="313"/>
    </location>
</feature>
<evidence type="ECO:0000256" key="1">
    <source>
        <dbReference type="ARBA" id="ARBA00004651"/>
    </source>
</evidence>
<feature type="domain" description="ABC transporter" evidence="9">
    <location>
        <begin position="385"/>
        <end position="608"/>
    </location>
</feature>
<dbReference type="InterPro" id="IPR027417">
    <property type="entry name" value="P-loop_NTPase"/>
</dbReference>
<keyword evidence="4" id="KW-0547">Nucleotide-binding</keyword>
<accession>A0A1I3WTS8</accession>
<dbReference type="PROSITE" id="PS50893">
    <property type="entry name" value="ABC_TRANSPORTER_2"/>
    <property type="match status" value="1"/>
</dbReference>
<dbReference type="InterPro" id="IPR003593">
    <property type="entry name" value="AAA+_ATPase"/>
</dbReference>
<feature type="transmembrane region" description="Helical" evidence="8">
    <location>
        <begin position="42"/>
        <end position="63"/>
    </location>
</feature>
<evidence type="ECO:0000256" key="4">
    <source>
        <dbReference type="ARBA" id="ARBA00022741"/>
    </source>
</evidence>
<dbReference type="AlphaFoldDB" id="A0A1I3WTS8"/>
<comment type="subcellular location">
    <subcellularLocation>
        <location evidence="1">Cell membrane</location>
        <topology evidence="1">Multi-pass membrane protein</topology>
    </subcellularLocation>
</comment>
<feature type="transmembrane region" description="Helical" evidence="8">
    <location>
        <begin position="160"/>
        <end position="183"/>
    </location>
</feature>
<evidence type="ECO:0000256" key="7">
    <source>
        <dbReference type="ARBA" id="ARBA00023136"/>
    </source>
</evidence>
<feature type="transmembrane region" description="Helical" evidence="8">
    <location>
        <begin position="83"/>
        <end position="107"/>
    </location>
</feature>
<dbReference type="Proteomes" id="UP000323300">
    <property type="component" value="Unassembled WGS sequence"/>
</dbReference>
<gene>
    <name evidence="11" type="ORF">SAMN04488498_102427</name>
</gene>
<proteinExistence type="predicted"/>
<dbReference type="InterPro" id="IPR011527">
    <property type="entry name" value="ABC1_TM_dom"/>
</dbReference>
<protein>
    <submittedName>
        <fullName evidence="11">Putative ATP-binding cassette transporter</fullName>
    </submittedName>
</protein>
<keyword evidence="7 8" id="KW-0472">Membrane</keyword>
<organism evidence="11 12">
    <name type="scientific">Neomesorhizobium albiziae</name>
    <dbReference type="NCBI Taxonomy" id="335020"/>
    <lineage>
        <taxon>Bacteria</taxon>
        <taxon>Pseudomonadati</taxon>
        <taxon>Pseudomonadota</taxon>
        <taxon>Alphaproteobacteria</taxon>
        <taxon>Hyphomicrobiales</taxon>
        <taxon>Phyllobacteriaceae</taxon>
        <taxon>Neomesorhizobium</taxon>
    </lineage>
</organism>
<dbReference type="PANTHER" id="PTHR11384">
    <property type="entry name" value="ATP-BINDING CASSETTE, SUB-FAMILY D MEMBER"/>
    <property type="match status" value="1"/>
</dbReference>
<dbReference type="InterPro" id="IPR036640">
    <property type="entry name" value="ABC1_TM_sf"/>
</dbReference>
<keyword evidence="6 8" id="KW-1133">Transmembrane helix</keyword>
<evidence type="ECO:0000259" key="10">
    <source>
        <dbReference type="PROSITE" id="PS50929"/>
    </source>
</evidence>
<evidence type="ECO:0000256" key="2">
    <source>
        <dbReference type="ARBA" id="ARBA00022448"/>
    </source>
</evidence>
<keyword evidence="12" id="KW-1185">Reference proteome</keyword>
<dbReference type="SUPFAM" id="SSF90123">
    <property type="entry name" value="ABC transporter transmembrane region"/>
    <property type="match status" value="1"/>
</dbReference>
<dbReference type="SMART" id="SM00382">
    <property type="entry name" value="AAA"/>
    <property type="match status" value="1"/>
</dbReference>
<dbReference type="GO" id="GO:0005524">
    <property type="term" value="F:ATP binding"/>
    <property type="evidence" value="ECO:0007669"/>
    <property type="project" value="UniProtKB-KW"/>
</dbReference>
<dbReference type="PROSITE" id="PS50929">
    <property type="entry name" value="ABC_TM1F"/>
    <property type="match status" value="1"/>
</dbReference>
<sequence>MADQTNGRTDLKTAPVAAEDIGFRDQLAMMLRAFMASPLRNTILWMAAGALAVIVATSLGQIILNRWNRPFYDAIERRDIDAFVHQLTLFVVIAGGLLTLGVMQTWLNQMMKLKLREGLTRDLINEWMRPRRAFRLANAGAIGVNPDQRMQEDAGHLTDLTTGLTFGLVQSTILLISFVGVLWSLSSGFVFHVSGYSFAIPGYMVWAAIIYTGSASVLSWLVGRPLIALNSDRYSREADLRFSMMRVNEHVDAISLAGGEGDEKRRLETDLASVLGAVRRIFIVQIRLEWVTDGYGWVTVVAPILVASPVYFAGDISFGGLMMAVGAFNQVHSSLRWFINNIGAIADWRATLLRVAAFRRALVEADVLHDAERRIEFVENADDSLTFDGLEVVSTAGCTMLAEPRVEIDAGQRVLITGDPGAGKTLFFRALAGLWPWGGGRIGLPAGETITFVPRAPYFPPGTLRAGLSYPQGDAGFADADLRQALAKVGLERLAGSLDRDARWERELSEEEQRLLAFGRLSLHKPRWVVIDEALDTLDRSALKKVFSIFEDDLPDATVVNIGRAQRNGDFFSRELHLVKDKDGRCLKRVDFTGVAPKRRSPRKGVRQILARRTGS</sequence>
<feature type="transmembrane region" description="Helical" evidence="8">
    <location>
        <begin position="203"/>
        <end position="223"/>
    </location>
</feature>
<evidence type="ECO:0000256" key="6">
    <source>
        <dbReference type="ARBA" id="ARBA00022989"/>
    </source>
</evidence>
<dbReference type="GO" id="GO:0005886">
    <property type="term" value="C:plasma membrane"/>
    <property type="evidence" value="ECO:0007669"/>
    <property type="project" value="UniProtKB-SubCell"/>
</dbReference>
<evidence type="ECO:0000313" key="12">
    <source>
        <dbReference type="Proteomes" id="UP000323300"/>
    </source>
</evidence>
<evidence type="ECO:0000313" key="11">
    <source>
        <dbReference type="EMBL" id="SFK09876.1"/>
    </source>
</evidence>
<evidence type="ECO:0000256" key="3">
    <source>
        <dbReference type="ARBA" id="ARBA00022692"/>
    </source>
</evidence>
<dbReference type="GO" id="GO:0016887">
    <property type="term" value="F:ATP hydrolysis activity"/>
    <property type="evidence" value="ECO:0007669"/>
    <property type="project" value="InterPro"/>
</dbReference>
<dbReference type="InterPro" id="IPR003439">
    <property type="entry name" value="ABC_transporter-like_ATP-bd"/>
</dbReference>
<dbReference type="OrthoDB" id="9810134at2"/>
<evidence type="ECO:0000256" key="8">
    <source>
        <dbReference type="SAM" id="Phobius"/>
    </source>
</evidence>
<dbReference type="Pfam" id="PF06472">
    <property type="entry name" value="ABC_membrane_2"/>
    <property type="match status" value="1"/>
</dbReference>
<dbReference type="SUPFAM" id="SSF52540">
    <property type="entry name" value="P-loop containing nucleoside triphosphate hydrolases"/>
    <property type="match status" value="1"/>
</dbReference>
<dbReference type="Pfam" id="PF00005">
    <property type="entry name" value="ABC_tran"/>
    <property type="match status" value="1"/>
</dbReference>
<dbReference type="Gene3D" id="1.20.1560.10">
    <property type="entry name" value="ABC transporter type 1, transmembrane domain"/>
    <property type="match status" value="1"/>
</dbReference>
<dbReference type="EMBL" id="FOSL01000002">
    <property type="protein sequence ID" value="SFK09876.1"/>
    <property type="molecule type" value="Genomic_DNA"/>
</dbReference>
<evidence type="ECO:0000256" key="5">
    <source>
        <dbReference type="ARBA" id="ARBA00022840"/>
    </source>
</evidence>
<feature type="domain" description="ABC transmembrane type-1" evidence="10">
    <location>
        <begin position="48"/>
        <end position="347"/>
    </location>
</feature>
<keyword evidence="3 8" id="KW-0812">Transmembrane</keyword>
<reference evidence="11 12" key="1">
    <citation type="submission" date="2016-10" db="EMBL/GenBank/DDBJ databases">
        <authorList>
            <person name="Varghese N."/>
            <person name="Submissions S."/>
        </authorList>
    </citation>
    <scope>NUCLEOTIDE SEQUENCE [LARGE SCALE GENOMIC DNA]</scope>
    <source>
        <strain evidence="11 12">DSM 21822</strain>
    </source>
</reference>
<dbReference type="CDD" id="cd03223">
    <property type="entry name" value="ABCD_peroxisomal_ALDP"/>
    <property type="match status" value="1"/>
</dbReference>
<dbReference type="PANTHER" id="PTHR11384:SF59">
    <property type="entry name" value="LYSOSOMAL COBALAMIN TRANSPORTER ABCD4"/>
    <property type="match status" value="1"/>
</dbReference>
<dbReference type="RefSeq" id="WP_149759132.1">
    <property type="nucleotide sequence ID" value="NZ_BSPE01000028.1"/>
</dbReference>